<evidence type="ECO:0000313" key="1">
    <source>
        <dbReference type="EMBL" id="QCQ65588.1"/>
    </source>
</evidence>
<reference evidence="2" key="2">
    <citation type="submission" date="2019-03" db="EMBL/GenBank/DDBJ databases">
        <title>Complete Genome Sequence of Salmonella Heidelberg Siphophage Sepoy.</title>
        <authorList>
            <person name="Maruffo A.M."/>
            <person name="Zeng C."/>
            <person name="O'Leary C."/>
            <person name="Lessor L."/>
            <person name="Gill J."/>
            <person name="Liu M."/>
        </authorList>
    </citation>
    <scope>NUCLEOTIDE SEQUENCE [LARGE SCALE GENOMIC DNA]</scope>
</reference>
<sequence length="64" mass="7243">MCCRKSVSCCPIPVARCCSPAMFTQIPVFNPFAFKPTLILPPRVDFQSRLVSRMGGCCNKRVWF</sequence>
<name>A0A4P8NGK2_9CAUD</name>
<gene>
    <name evidence="1" type="ORF">Sepoy_122</name>
</gene>
<protein>
    <submittedName>
        <fullName evidence="1">Uncharacterized protein</fullName>
    </submittedName>
</protein>
<dbReference type="EMBL" id="MK728825">
    <property type="protein sequence ID" value="QCQ65588.1"/>
    <property type="molecule type" value="Genomic_DNA"/>
</dbReference>
<dbReference type="Proteomes" id="UP000301871">
    <property type="component" value="Segment"/>
</dbReference>
<proteinExistence type="predicted"/>
<accession>A0A4P8NGK2</accession>
<evidence type="ECO:0000313" key="2">
    <source>
        <dbReference type="Proteomes" id="UP000301871"/>
    </source>
</evidence>
<organism evidence="1 2">
    <name type="scientific">Salmonella phage Sepoy</name>
    <dbReference type="NCBI Taxonomy" id="2565517"/>
    <lineage>
        <taxon>Viruses</taxon>
        <taxon>Duplodnaviria</taxon>
        <taxon>Heunggongvirae</taxon>
        <taxon>Uroviricota</taxon>
        <taxon>Caudoviricetes</taxon>
        <taxon>Demerecviridae</taxon>
        <taxon>Markadamsvirinae</taxon>
        <taxon>Epseptimavirus</taxon>
        <taxon>Epseptimavirus Sds2</taxon>
        <taxon>Epseptimavirus sepoy</taxon>
    </lineage>
</organism>
<reference evidence="1 2" key="1">
    <citation type="journal article" date="2019" name="Microbiol. Resour. Announc.">
        <title>Complete Genome Sequence of Salmonella enterica Serovar Heidelberg Siphophage Sepoy.</title>
        <authorList>
            <person name="Marrufo A.M."/>
            <person name="Zeng C."/>
            <person name="O'Leary C."/>
            <person name="Lessor L."/>
            <person name="Kongari R."/>
            <person name="Gill J."/>
            <person name="Liu M."/>
        </authorList>
    </citation>
    <scope>NUCLEOTIDE SEQUENCE [LARGE SCALE GENOMIC DNA]</scope>
</reference>
<keyword evidence="2" id="KW-1185">Reference proteome</keyword>